<dbReference type="EMBL" id="KQ241824">
    <property type="protein sequence ID" value="KNC83564.1"/>
    <property type="molecule type" value="Genomic_DNA"/>
</dbReference>
<organism evidence="4 5">
    <name type="scientific">Sphaeroforma arctica JP610</name>
    <dbReference type="NCBI Taxonomy" id="667725"/>
    <lineage>
        <taxon>Eukaryota</taxon>
        <taxon>Ichthyosporea</taxon>
        <taxon>Ichthyophonida</taxon>
        <taxon>Sphaeroforma</taxon>
    </lineage>
</organism>
<dbReference type="SMART" id="SM00185">
    <property type="entry name" value="ARM"/>
    <property type="match status" value="5"/>
</dbReference>
<dbReference type="PANTHER" id="PTHR23316">
    <property type="entry name" value="IMPORTIN ALPHA"/>
    <property type="match status" value="1"/>
</dbReference>
<keyword evidence="5" id="KW-1185">Reference proteome</keyword>
<evidence type="ECO:0000313" key="4">
    <source>
        <dbReference type="EMBL" id="KNC83564.1"/>
    </source>
</evidence>
<proteinExistence type="inferred from homology"/>
<accession>A0A0L0G401</accession>
<dbReference type="Proteomes" id="UP000054560">
    <property type="component" value="Unassembled WGS sequence"/>
</dbReference>
<gene>
    <name evidence="4" type="ORF">SARC_04188</name>
</gene>
<dbReference type="InterPro" id="IPR011989">
    <property type="entry name" value="ARM-like"/>
</dbReference>
<dbReference type="GO" id="GO:0015031">
    <property type="term" value="P:protein transport"/>
    <property type="evidence" value="ECO:0007669"/>
    <property type="project" value="UniProtKB-KW"/>
</dbReference>
<dbReference type="STRING" id="667725.A0A0L0G401"/>
<dbReference type="GeneID" id="25904692"/>
<protein>
    <recommendedName>
        <fullName evidence="6">Importin subunit alpha</fullName>
    </recommendedName>
</protein>
<evidence type="ECO:0000256" key="1">
    <source>
        <dbReference type="ARBA" id="ARBA00010394"/>
    </source>
</evidence>
<dbReference type="OrthoDB" id="21522at2759"/>
<evidence type="ECO:0000313" key="5">
    <source>
        <dbReference type="Proteomes" id="UP000054560"/>
    </source>
</evidence>
<dbReference type="RefSeq" id="XP_014157466.1">
    <property type="nucleotide sequence ID" value="XM_014301991.1"/>
</dbReference>
<keyword evidence="3" id="KW-0653">Protein transport</keyword>
<name>A0A0L0G401_9EUKA</name>
<dbReference type="AlphaFoldDB" id="A0A0L0G401"/>
<dbReference type="InterPro" id="IPR016024">
    <property type="entry name" value="ARM-type_fold"/>
</dbReference>
<reference evidence="4 5" key="1">
    <citation type="submission" date="2011-02" db="EMBL/GenBank/DDBJ databases">
        <title>The Genome Sequence of Sphaeroforma arctica JP610.</title>
        <authorList>
            <consortium name="The Broad Institute Genome Sequencing Platform"/>
            <person name="Russ C."/>
            <person name="Cuomo C."/>
            <person name="Young S.K."/>
            <person name="Zeng Q."/>
            <person name="Gargeya S."/>
            <person name="Alvarado L."/>
            <person name="Berlin A."/>
            <person name="Chapman S.B."/>
            <person name="Chen Z."/>
            <person name="Freedman E."/>
            <person name="Gellesch M."/>
            <person name="Goldberg J."/>
            <person name="Griggs A."/>
            <person name="Gujja S."/>
            <person name="Heilman E."/>
            <person name="Heiman D."/>
            <person name="Howarth C."/>
            <person name="Mehta T."/>
            <person name="Neiman D."/>
            <person name="Pearson M."/>
            <person name="Roberts A."/>
            <person name="Saif S."/>
            <person name="Shea T."/>
            <person name="Shenoy N."/>
            <person name="Sisk P."/>
            <person name="Stolte C."/>
            <person name="Sykes S."/>
            <person name="White J."/>
            <person name="Yandava C."/>
            <person name="Burger G."/>
            <person name="Gray M.W."/>
            <person name="Holland P.W.H."/>
            <person name="King N."/>
            <person name="Lang F.B.F."/>
            <person name="Roger A.J."/>
            <person name="Ruiz-Trillo I."/>
            <person name="Haas B."/>
            <person name="Nusbaum C."/>
            <person name="Birren B."/>
        </authorList>
    </citation>
    <scope>NUCLEOTIDE SEQUENCE [LARGE SCALE GENOMIC DNA]</scope>
    <source>
        <strain evidence="4 5">JP610</strain>
    </source>
</reference>
<dbReference type="Gene3D" id="1.25.10.10">
    <property type="entry name" value="Leucine-rich Repeat Variant"/>
    <property type="match status" value="1"/>
</dbReference>
<evidence type="ECO:0000256" key="3">
    <source>
        <dbReference type="ARBA" id="ARBA00022927"/>
    </source>
</evidence>
<comment type="similarity">
    <text evidence="1">Belongs to the importin alpha family.</text>
</comment>
<dbReference type="InterPro" id="IPR000225">
    <property type="entry name" value="Armadillo"/>
</dbReference>
<dbReference type="SUPFAM" id="SSF48371">
    <property type="entry name" value="ARM repeat"/>
    <property type="match status" value="1"/>
</dbReference>
<keyword evidence="2" id="KW-0813">Transport</keyword>
<evidence type="ECO:0000256" key="2">
    <source>
        <dbReference type="ARBA" id="ARBA00022448"/>
    </source>
</evidence>
<evidence type="ECO:0008006" key="6">
    <source>
        <dbReference type="Google" id="ProtNLM"/>
    </source>
</evidence>
<dbReference type="eggNOG" id="KOG0166">
    <property type="taxonomic scope" value="Eukaryota"/>
</dbReference>
<sequence>MLHCQGMRAIWCHVNISASKSLHTKAVLQNTPALIPFLENASEKHQDLSAWALGNIAGDSAEARDTIIAQGAHHPLIRMVTNHTLASTTVSPTATSIGEAAYFCLSNLCRGQGARPELFANDAVLASTLQILNVHIPVALAGSDPPLVQNPELARPMLLSPETITTRASVGIASEALWFLTYMTANNESLCERLCKDGLMSLLTSAMQATTEIATPMVSPALRTLGNILAGEDAFTELALQQANLFNGLGQCVTSPERSLRLEALWALSNIVAGKPEFATAVVDEGLFPYIVRIIEYDALQDPEMVTQAMYVINNTAHHGEAMCRFIYHKTDVLRQSLKVLRAGEGQSCKLVLQFLEMMLQSHAQVSWKVEEEGGVECLEMFEYHDNEELQRISSFLIDKYFYSNEEEPI</sequence>